<dbReference type="Gramene" id="KGN43784">
    <property type="protein sequence ID" value="KGN43784"/>
    <property type="gene ID" value="Csa_7G067390"/>
</dbReference>
<dbReference type="KEGG" id="csv:105436098"/>
<keyword evidence="3" id="KW-1185">Reference proteome</keyword>
<reference evidence="2 3" key="2">
    <citation type="journal article" date="2009" name="PLoS ONE">
        <title>An integrated genetic and cytogenetic map of the cucumber genome.</title>
        <authorList>
            <person name="Ren Y."/>
            <person name="Zhang Z."/>
            <person name="Liu J."/>
            <person name="Staub J.E."/>
            <person name="Han Y."/>
            <person name="Cheng Z."/>
            <person name="Li X."/>
            <person name="Lu J."/>
            <person name="Miao H."/>
            <person name="Kang H."/>
            <person name="Xie B."/>
            <person name="Gu X."/>
            <person name="Wang X."/>
            <person name="Du Y."/>
            <person name="Jin W."/>
            <person name="Huang S."/>
        </authorList>
    </citation>
    <scope>NUCLEOTIDE SEQUENCE [LARGE SCALE GENOMIC DNA]</scope>
    <source>
        <strain evidence="3">cv. 9930</strain>
    </source>
</reference>
<evidence type="ECO:0000313" key="2">
    <source>
        <dbReference type="EMBL" id="KGN43784.1"/>
    </source>
</evidence>
<evidence type="ECO:0000313" key="3">
    <source>
        <dbReference type="Proteomes" id="UP000029981"/>
    </source>
</evidence>
<proteinExistence type="predicted"/>
<dbReference type="Gene3D" id="3.10.450.10">
    <property type="match status" value="1"/>
</dbReference>
<dbReference type="OrthoDB" id="2016588at2759"/>
<organism evidence="2 3">
    <name type="scientific">Cucumis sativus</name>
    <name type="common">Cucumber</name>
    <dbReference type="NCBI Taxonomy" id="3659"/>
    <lineage>
        <taxon>Eukaryota</taxon>
        <taxon>Viridiplantae</taxon>
        <taxon>Streptophyta</taxon>
        <taxon>Embryophyta</taxon>
        <taxon>Tracheophyta</taxon>
        <taxon>Spermatophyta</taxon>
        <taxon>Magnoliopsida</taxon>
        <taxon>eudicotyledons</taxon>
        <taxon>Gunneridae</taxon>
        <taxon>Pentapetalae</taxon>
        <taxon>rosids</taxon>
        <taxon>fabids</taxon>
        <taxon>Cucurbitales</taxon>
        <taxon>Cucurbitaceae</taxon>
        <taxon>Benincaseae</taxon>
        <taxon>Cucumis</taxon>
    </lineage>
</organism>
<reference evidence="2 3" key="3">
    <citation type="journal article" date="2010" name="BMC Genomics">
        <title>Transcriptome sequencing and comparative analysis of cucumber flowers with different sex types.</title>
        <authorList>
            <person name="Guo S."/>
            <person name="Zheng Y."/>
            <person name="Joung J.G."/>
            <person name="Liu S."/>
            <person name="Zhang Z."/>
            <person name="Crasta O.R."/>
            <person name="Sobral B.W."/>
            <person name="Xu Y."/>
            <person name="Huang S."/>
            <person name="Fei Z."/>
        </authorList>
    </citation>
    <scope>NUCLEOTIDE SEQUENCE [LARGE SCALE GENOMIC DNA]</scope>
    <source>
        <strain evidence="3">cv. 9930</strain>
    </source>
</reference>
<reference evidence="2 3" key="1">
    <citation type="journal article" date="2009" name="Nat. Genet.">
        <title>The genome of the cucumber, Cucumis sativus L.</title>
        <authorList>
            <person name="Huang S."/>
            <person name="Li R."/>
            <person name="Zhang Z."/>
            <person name="Li L."/>
            <person name="Gu X."/>
            <person name="Fan W."/>
            <person name="Lucas W.J."/>
            <person name="Wang X."/>
            <person name="Xie B."/>
            <person name="Ni P."/>
            <person name="Ren Y."/>
            <person name="Zhu H."/>
            <person name="Li J."/>
            <person name="Lin K."/>
            <person name="Jin W."/>
            <person name="Fei Z."/>
            <person name="Li G."/>
            <person name="Staub J."/>
            <person name="Kilian A."/>
            <person name="van der Vossen E.A."/>
            <person name="Wu Y."/>
            <person name="Guo J."/>
            <person name="He J."/>
            <person name="Jia Z."/>
            <person name="Ren Y."/>
            <person name="Tian G."/>
            <person name="Lu Y."/>
            <person name="Ruan J."/>
            <person name="Qian W."/>
            <person name="Wang M."/>
            <person name="Huang Q."/>
            <person name="Li B."/>
            <person name="Xuan Z."/>
            <person name="Cao J."/>
            <person name="Asan"/>
            <person name="Wu Z."/>
            <person name="Zhang J."/>
            <person name="Cai Q."/>
            <person name="Bai Y."/>
            <person name="Zhao B."/>
            <person name="Han Y."/>
            <person name="Li Y."/>
            <person name="Li X."/>
            <person name="Wang S."/>
            <person name="Shi Q."/>
            <person name="Liu S."/>
            <person name="Cho W.K."/>
            <person name="Kim J.Y."/>
            <person name="Xu Y."/>
            <person name="Heller-Uszynska K."/>
            <person name="Miao H."/>
            <person name="Cheng Z."/>
            <person name="Zhang S."/>
            <person name="Wu J."/>
            <person name="Yang Y."/>
            <person name="Kang H."/>
            <person name="Li M."/>
            <person name="Liang H."/>
            <person name="Ren X."/>
            <person name="Shi Z."/>
            <person name="Wen M."/>
            <person name="Jian M."/>
            <person name="Yang H."/>
            <person name="Zhang G."/>
            <person name="Yang Z."/>
            <person name="Chen R."/>
            <person name="Liu S."/>
            <person name="Li J."/>
            <person name="Ma L."/>
            <person name="Liu H."/>
            <person name="Zhou Y."/>
            <person name="Zhao J."/>
            <person name="Fang X."/>
            <person name="Li G."/>
            <person name="Fang L."/>
            <person name="Li Y."/>
            <person name="Liu D."/>
            <person name="Zheng H."/>
            <person name="Zhang Y."/>
            <person name="Qin N."/>
            <person name="Li Z."/>
            <person name="Yang G."/>
            <person name="Yang S."/>
            <person name="Bolund L."/>
            <person name="Kristiansen K."/>
            <person name="Zheng H."/>
            <person name="Li S."/>
            <person name="Zhang X."/>
            <person name="Yang H."/>
            <person name="Wang J."/>
            <person name="Sun R."/>
            <person name="Zhang B."/>
            <person name="Jiang S."/>
            <person name="Wang J."/>
            <person name="Du Y."/>
            <person name="Li S."/>
        </authorList>
    </citation>
    <scope>NUCLEOTIDE SEQUENCE [LARGE SCALE GENOMIC DNA]</scope>
    <source>
        <strain evidence="3">cv. 9930</strain>
    </source>
</reference>
<accession>A0A0A0K477</accession>
<dbReference type="InterPro" id="IPR046350">
    <property type="entry name" value="Cystatin_sf"/>
</dbReference>
<dbReference type="EMBL" id="CM002928">
    <property type="protein sequence ID" value="KGN43784.1"/>
    <property type="molecule type" value="Genomic_DNA"/>
</dbReference>
<dbReference type="InterPro" id="IPR009994">
    <property type="entry name" value="PP1"/>
</dbReference>
<dbReference type="AlphaFoldDB" id="A0A0A0K477"/>
<feature type="domain" description="Phloem filament PP1" evidence="1">
    <location>
        <begin position="79"/>
        <end position="140"/>
    </location>
</feature>
<dbReference type="Proteomes" id="UP000029981">
    <property type="component" value="Chromosome 7"/>
</dbReference>
<reference evidence="2 3" key="4">
    <citation type="journal article" date="2011" name="BMC Genomics">
        <title>RNA-Seq improves annotation of protein-coding genes in the cucumber genome.</title>
        <authorList>
            <person name="Li Z."/>
            <person name="Zhang Z."/>
            <person name="Yan P."/>
            <person name="Huang S."/>
            <person name="Fei Z."/>
            <person name="Lin K."/>
        </authorList>
    </citation>
    <scope>NUCLEOTIDE SEQUENCE [LARGE SCALE GENOMIC DNA]</scope>
    <source>
        <strain evidence="3">cv. 9930</strain>
    </source>
</reference>
<sequence length="158" mass="17157">MQWQPTKQNFQYYQISTKLAHIKMTIGIGGGIGIGIGVPGIKVSIGGGIGIGSRKGGCKSHDPSKKWSQVPNAQADQVIINVANFAVAAFNQKYGNKLVFHAVLEAWVVVLPDGKKEYSIELVAKDCLNRCLYFHAIVIEIVGVPPGWNLFSFTQISD</sequence>
<name>A0A0A0K477_CUCSA</name>
<dbReference type="Pfam" id="PF07430">
    <property type="entry name" value="PP1"/>
    <property type="match status" value="1"/>
</dbReference>
<gene>
    <name evidence="2" type="ORF">Csa_7G067390</name>
</gene>
<evidence type="ECO:0000259" key="1">
    <source>
        <dbReference type="Pfam" id="PF07430"/>
    </source>
</evidence>
<dbReference type="SUPFAM" id="SSF54403">
    <property type="entry name" value="Cystatin/monellin"/>
    <property type="match status" value="1"/>
</dbReference>
<protein>
    <recommendedName>
        <fullName evidence="1">Phloem filament PP1 domain-containing protein</fullName>
    </recommendedName>
</protein>